<dbReference type="OrthoDB" id="408152at2759"/>
<gene>
    <name evidence="2" type="ORF">S7711_01590</name>
</gene>
<dbReference type="SUPFAM" id="SSF52540">
    <property type="entry name" value="P-loop containing nucleoside triphosphate hydrolases"/>
    <property type="match status" value="1"/>
</dbReference>
<sequence length="284" mass="32186">MATPDEIARSAGPPRVICVGFFRTGTASLGAALQELGYQHIFHGLNSVDKPSHWDFIERAALAKWSHLLTPNIHPHDREPAFTTEDWNKLFGPYDVLTDFSCLFAPELIASYPNAKVILTERDVHKWYTSFEATVLACLYGPGVDWFIKGVGIIVGHRAGFAMQKALTGYFGGARTIAEFRRVSKKTYLRHYEHIKSIVPEDRLLIYRVGTDGWGPLCQFLDKPVPERQDFPFVNEGEAYNRLLKNVYWRYCSQAAKILFWKAAVIFILGYLILAFVDGMATFS</sequence>
<dbReference type="InterPro" id="IPR040632">
    <property type="entry name" value="Sulfotransfer_4"/>
</dbReference>
<keyword evidence="1" id="KW-0472">Membrane</keyword>
<dbReference type="Proteomes" id="UP000028045">
    <property type="component" value="Unassembled WGS sequence"/>
</dbReference>
<keyword evidence="1" id="KW-1133">Transmembrane helix</keyword>
<keyword evidence="3" id="KW-1185">Reference proteome</keyword>
<proteinExistence type="predicted"/>
<dbReference type="PANTHER" id="PTHR36978">
    <property type="entry name" value="P-LOOP CONTAINING NUCLEOTIDE TRIPHOSPHATE HYDROLASE"/>
    <property type="match status" value="1"/>
</dbReference>
<evidence type="ECO:0000313" key="2">
    <source>
        <dbReference type="EMBL" id="KEY75138.1"/>
    </source>
</evidence>
<organism evidence="2 3">
    <name type="scientific">Stachybotrys chartarum (strain CBS 109288 / IBT 7711)</name>
    <name type="common">Toxic black mold</name>
    <name type="synonym">Stilbospora chartarum</name>
    <dbReference type="NCBI Taxonomy" id="1280523"/>
    <lineage>
        <taxon>Eukaryota</taxon>
        <taxon>Fungi</taxon>
        <taxon>Dikarya</taxon>
        <taxon>Ascomycota</taxon>
        <taxon>Pezizomycotina</taxon>
        <taxon>Sordariomycetes</taxon>
        <taxon>Hypocreomycetidae</taxon>
        <taxon>Hypocreales</taxon>
        <taxon>Stachybotryaceae</taxon>
        <taxon>Stachybotrys</taxon>
    </lineage>
</organism>
<accession>A0A084BC59</accession>
<evidence type="ECO:0000256" key="1">
    <source>
        <dbReference type="SAM" id="Phobius"/>
    </source>
</evidence>
<dbReference type="EMBL" id="KL647400">
    <property type="protein sequence ID" value="KEY75138.1"/>
    <property type="molecule type" value="Genomic_DNA"/>
</dbReference>
<dbReference type="AlphaFoldDB" id="A0A084BC59"/>
<name>A0A084BC59_STACB</name>
<keyword evidence="1" id="KW-0812">Transmembrane</keyword>
<dbReference type="InterPro" id="IPR027417">
    <property type="entry name" value="P-loop_NTPase"/>
</dbReference>
<dbReference type="Pfam" id="PF17784">
    <property type="entry name" value="Sulfotransfer_4"/>
    <property type="match status" value="1"/>
</dbReference>
<dbReference type="Gene3D" id="3.40.50.300">
    <property type="entry name" value="P-loop containing nucleotide triphosphate hydrolases"/>
    <property type="match status" value="1"/>
</dbReference>
<feature type="transmembrane region" description="Helical" evidence="1">
    <location>
        <begin position="259"/>
        <end position="277"/>
    </location>
</feature>
<dbReference type="HOGENOM" id="CLU_061199_0_0_1"/>
<reference evidence="2 3" key="1">
    <citation type="journal article" date="2014" name="BMC Genomics">
        <title>Comparative genome sequencing reveals chemotype-specific gene clusters in the toxigenic black mold Stachybotrys.</title>
        <authorList>
            <person name="Semeiks J."/>
            <person name="Borek D."/>
            <person name="Otwinowski Z."/>
            <person name="Grishin N.V."/>
        </authorList>
    </citation>
    <scope>NUCLEOTIDE SEQUENCE [LARGE SCALE GENOMIC DNA]</scope>
    <source>
        <strain evidence="3">CBS 109288 / IBT 7711</strain>
    </source>
</reference>
<evidence type="ECO:0000313" key="3">
    <source>
        <dbReference type="Proteomes" id="UP000028045"/>
    </source>
</evidence>
<evidence type="ECO:0008006" key="4">
    <source>
        <dbReference type="Google" id="ProtNLM"/>
    </source>
</evidence>
<protein>
    <recommendedName>
        <fullName evidence="4">NAD dependent epimerase/dehydratase</fullName>
    </recommendedName>
</protein>
<dbReference type="PANTHER" id="PTHR36978:SF4">
    <property type="entry name" value="P-LOOP CONTAINING NUCLEOSIDE TRIPHOSPHATE HYDROLASE PROTEIN"/>
    <property type="match status" value="1"/>
</dbReference>